<evidence type="ECO:0000313" key="2">
    <source>
        <dbReference type="Proteomes" id="UP000462014"/>
    </source>
</evidence>
<dbReference type="Proteomes" id="UP000462014">
    <property type="component" value="Unassembled WGS sequence"/>
</dbReference>
<evidence type="ECO:0000313" key="1">
    <source>
        <dbReference type="EMBL" id="MVN22023.1"/>
    </source>
</evidence>
<name>A0A7K1SXI9_9SPHI</name>
<keyword evidence="2" id="KW-1185">Reference proteome</keyword>
<proteinExistence type="predicted"/>
<dbReference type="InterPro" id="IPR009057">
    <property type="entry name" value="Homeodomain-like_sf"/>
</dbReference>
<organism evidence="1 2">
    <name type="scientific">Mucilaginibacter arboris</name>
    <dbReference type="NCBI Taxonomy" id="2682090"/>
    <lineage>
        <taxon>Bacteria</taxon>
        <taxon>Pseudomonadati</taxon>
        <taxon>Bacteroidota</taxon>
        <taxon>Sphingobacteriia</taxon>
        <taxon>Sphingobacteriales</taxon>
        <taxon>Sphingobacteriaceae</taxon>
        <taxon>Mucilaginibacter</taxon>
    </lineage>
</organism>
<dbReference type="SUPFAM" id="SSF46689">
    <property type="entry name" value="Homeodomain-like"/>
    <property type="match status" value="1"/>
</dbReference>
<sequence length="174" mass="19777">MSKIALTIKNYTSEELRSLLRKDEKFQQAVRLYACYQVSLGKRSQELESIYETSFKSICNWVNRLNEGGVEALVDKIKPGRNNRLEANELQAIKAILLNKKPADYGYNSATWTGPLLIELIKKEYHVSYKKAQAYNILKKLGLTFQKGKGVYPEAEDREEKVSALKKTPGVKGS</sequence>
<accession>A0A7K1SXI9</accession>
<gene>
    <name evidence="1" type="ORF">GO621_10805</name>
</gene>
<dbReference type="AlphaFoldDB" id="A0A7K1SXI9"/>
<dbReference type="RefSeq" id="WP_157566881.1">
    <property type="nucleotide sequence ID" value="NZ_WPIK01000008.1"/>
</dbReference>
<comment type="caution">
    <text evidence="1">The sequence shown here is derived from an EMBL/GenBank/DDBJ whole genome shotgun (WGS) entry which is preliminary data.</text>
</comment>
<dbReference type="Pfam" id="PF13565">
    <property type="entry name" value="HTH_32"/>
    <property type="match status" value="1"/>
</dbReference>
<protein>
    <submittedName>
        <fullName evidence="1">IS630 family transposase</fullName>
    </submittedName>
</protein>
<reference evidence="1 2" key="1">
    <citation type="submission" date="2019-12" db="EMBL/GenBank/DDBJ databases">
        <title>Mucilaginibacter sp. HMF7410 genome sequencing and assembly.</title>
        <authorList>
            <person name="Kang H."/>
            <person name="Cha I."/>
            <person name="Kim H."/>
            <person name="Joh K."/>
        </authorList>
    </citation>
    <scope>NUCLEOTIDE SEQUENCE [LARGE SCALE GENOMIC DNA]</scope>
    <source>
        <strain evidence="1 2">HMF7410</strain>
    </source>
</reference>
<dbReference type="EMBL" id="WPIK01000008">
    <property type="protein sequence ID" value="MVN22023.1"/>
    <property type="molecule type" value="Genomic_DNA"/>
</dbReference>